<evidence type="ECO:0000256" key="3">
    <source>
        <dbReference type="ARBA" id="ARBA00022989"/>
    </source>
</evidence>
<organism evidence="7 8">
    <name type="scientific">Pandoraea sputorum</name>
    <dbReference type="NCBI Taxonomy" id="93222"/>
    <lineage>
        <taxon>Bacteria</taxon>
        <taxon>Pseudomonadati</taxon>
        <taxon>Pseudomonadota</taxon>
        <taxon>Betaproteobacteria</taxon>
        <taxon>Burkholderiales</taxon>
        <taxon>Burkholderiaceae</taxon>
        <taxon>Pandoraea</taxon>
    </lineage>
</organism>
<feature type="domain" description="EamA" evidence="6">
    <location>
        <begin position="209"/>
        <end position="348"/>
    </location>
</feature>
<gene>
    <name evidence="7" type="ORF">PSP31121_03115</name>
</gene>
<dbReference type="SUPFAM" id="SSF103481">
    <property type="entry name" value="Multidrug resistance efflux transporter EmrE"/>
    <property type="match status" value="2"/>
</dbReference>
<feature type="transmembrane region" description="Helical" evidence="5">
    <location>
        <begin position="274"/>
        <end position="296"/>
    </location>
</feature>
<dbReference type="InterPro" id="IPR000620">
    <property type="entry name" value="EamA_dom"/>
</dbReference>
<feature type="transmembrane region" description="Helical" evidence="5">
    <location>
        <begin position="180"/>
        <end position="196"/>
    </location>
</feature>
<dbReference type="GO" id="GO:0016020">
    <property type="term" value="C:membrane"/>
    <property type="evidence" value="ECO:0007669"/>
    <property type="project" value="UniProtKB-SubCell"/>
</dbReference>
<evidence type="ECO:0000259" key="6">
    <source>
        <dbReference type="Pfam" id="PF00892"/>
    </source>
</evidence>
<sequence length="363" mass="37987">MRGFRKADGVIHHLMGATHRGTFIGQASPCPIMTSAPRSDVGGFRHSDPFVAAARAVCPTMRSSDIARLLTLSAIWGASFLFMRIIVPALGPLPTAFFRVTLGAIGLAVILLAMRVRWEFKGLLGASMVLGVINSGIPFVMYCLAARVLPAGYSAILNATTPLMGVVIGTLFFRERLTGAKSLGVLLGLIGVAVLTRTGPVTMSGPVVMGALACLVATSCYGLAGYLTKRWITERGGLDAKLVAFGSQLGAAVVLLPFFGYVSATSGIPGPATGGVWAAMAALGFLCSAVAYMLFFRLIADLGPLRSLTVTFLIPPFGVLWGALFLNEAVTMAHFFGGCFIALAVWLVCKPPKALPSTSRAAS</sequence>
<dbReference type="Gene3D" id="1.10.3730.20">
    <property type="match status" value="1"/>
</dbReference>
<evidence type="ECO:0000313" key="8">
    <source>
        <dbReference type="Proteomes" id="UP000335538"/>
    </source>
</evidence>
<dbReference type="AlphaFoldDB" id="A0A5E5B7T9"/>
<protein>
    <submittedName>
        <fullName evidence="7">Multidrug DMT transporter permease</fullName>
    </submittedName>
</protein>
<keyword evidence="3 5" id="KW-1133">Transmembrane helix</keyword>
<dbReference type="Proteomes" id="UP000335538">
    <property type="component" value="Unassembled WGS sequence"/>
</dbReference>
<feature type="transmembrane region" description="Helical" evidence="5">
    <location>
        <begin position="332"/>
        <end position="349"/>
    </location>
</feature>
<feature type="domain" description="EamA" evidence="6">
    <location>
        <begin position="69"/>
        <end position="196"/>
    </location>
</feature>
<dbReference type="InterPro" id="IPR037185">
    <property type="entry name" value="EmrE-like"/>
</dbReference>
<evidence type="ECO:0000313" key="7">
    <source>
        <dbReference type="EMBL" id="VVE81247.1"/>
    </source>
</evidence>
<comment type="subcellular location">
    <subcellularLocation>
        <location evidence="1">Membrane</location>
        <topology evidence="1">Multi-pass membrane protein</topology>
    </subcellularLocation>
</comment>
<keyword evidence="4 5" id="KW-0472">Membrane</keyword>
<keyword evidence="2 5" id="KW-0812">Transmembrane</keyword>
<dbReference type="PANTHER" id="PTHR32322:SF9">
    <property type="entry name" value="AMINO-ACID METABOLITE EFFLUX PUMP-RELATED"/>
    <property type="match status" value="1"/>
</dbReference>
<feature type="transmembrane region" description="Helical" evidence="5">
    <location>
        <begin position="96"/>
        <end position="114"/>
    </location>
</feature>
<feature type="transmembrane region" description="Helical" evidence="5">
    <location>
        <begin position="208"/>
        <end position="228"/>
    </location>
</feature>
<accession>A0A5E5B7T9</accession>
<dbReference type="EMBL" id="CABPSR010000007">
    <property type="protein sequence ID" value="VVE81247.1"/>
    <property type="molecule type" value="Genomic_DNA"/>
</dbReference>
<reference evidence="7 8" key="1">
    <citation type="submission" date="2019-08" db="EMBL/GenBank/DDBJ databases">
        <authorList>
            <person name="Peeters C."/>
        </authorList>
    </citation>
    <scope>NUCLEOTIDE SEQUENCE [LARGE SCALE GENOMIC DNA]</scope>
    <source>
        <strain evidence="7 8">LMG 31121</strain>
    </source>
</reference>
<feature type="transmembrane region" description="Helical" evidence="5">
    <location>
        <begin position="69"/>
        <end position="90"/>
    </location>
</feature>
<feature type="transmembrane region" description="Helical" evidence="5">
    <location>
        <begin position="126"/>
        <end position="149"/>
    </location>
</feature>
<evidence type="ECO:0000256" key="5">
    <source>
        <dbReference type="SAM" id="Phobius"/>
    </source>
</evidence>
<name>A0A5E5B7T9_9BURK</name>
<proteinExistence type="predicted"/>
<dbReference type="Pfam" id="PF00892">
    <property type="entry name" value="EamA"/>
    <property type="match status" value="2"/>
</dbReference>
<evidence type="ECO:0000256" key="2">
    <source>
        <dbReference type="ARBA" id="ARBA00022692"/>
    </source>
</evidence>
<dbReference type="InterPro" id="IPR050638">
    <property type="entry name" value="AA-Vitamin_Transporters"/>
</dbReference>
<feature type="transmembrane region" description="Helical" evidence="5">
    <location>
        <begin position="308"/>
        <end position="326"/>
    </location>
</feature>
<feature type="transmembrane region" description="Helical" evidence="5">
    <location>
        <begin position="240"/>
        <end position="262"/>
    </location>
</feature>
<evidence type="ECO:0000256" key="4">
    <source>
        <dbReference type="ARBA" id="ARBA00023136"/>
    </source>
</evidence>
<dbReference type="PANTHER" id="PTHR32322">
    <property type="entry name" value="INNER MEMBRANE TRANSPORTER"/>
    <property type="match status" value="1"/>
</dbReference>
<evidence type="ECO:0000256" key="1">
    <source>
        <dbReference type="ARBA" id="ARBA00004141"/>
    </source>
</evidence>
<feature type="transmembrane region" description="Helical" evidence="5">
    <location>
        <begin position="155"/>
        <end position="173"/>
    </location>
</feature>